<keyword evidence="4" id="KW-0677">Repeat</keyword>
<feature type="region of interest" description="Disordered" evidence="9">
    <location>
        <begin position="819"/>
        <end position="840"/>
    </location>
</feature>
<keyword evidence="5" id="KW-0547">Nucleotide-binding</keyword>
<feature type="transmembrane region" description="Helical" evidence="10">
    <location>
        <begin position="385"/>
        <end position="406"/>
    </location>
</feature>
<organism evidence="13 14">
    <name type="scientific">Marasmius crinis-equi</name>
    <dbReference type="NCBI Taxonomy" id="585013"/>
    <lineage>
        <taxon>Eukaryota</taxon>
        <taxon>Fungi</taxon>
        <taxon>Dikarya</taxon>
        <taxon>Basidiomycota</taxon>
        <taxon>Agaricomycotina</taxon>
        <taxon>Agaricomycetes</taxon>
        <taxon>Agaricomycetidae</taxon>
        <taxon>Agaricales</taxon>
        <taxon>Marasmiineae</taxon>
        <taxon>Marasmiaceae</taxon>
        <taxon>Marasmius</taxon>
    </lineage>
</organism>
<dbReference type="SMART" id="SM00382">
    <property type="entry name" value="AAA"/>
    <property type="match status" value="2"/>
</dbReference>
<feature type="transmembrane region" description="Helical" evidence="10">
    <location>
        <begin position="499"/>
        <end position="517"/>
    </location>
</feature>
<feature type="transmembrane region" description="Helical" evidence="10">
    <location>
        <begin position="129"/>
        <end position="148"/>
    </location>
</feature>
<dbReference type="Pfam" id="PF00005">
    <property type="entry name" value="ABC_tran"/>
    <property type="match status" value="2"/>
</dbReference>
<feature type="transmembrane region" description="Helical" evidence="10">
    <location>
        <begin position="529"/>
        <end position="548"/>
    </location>
</feature>
<dbReference type="InterPro" id="IPR011527">
    <property type="entry name" value="ABC1_TM_dom"/>
</dbReference>
<evidence type="ECO:0000256" key="10">
    <source>
        <dbReference type="SAM" id="Phobius"/>
    </source>
</evidence>
<evidence type="ECO:0000259" key="12">
    <source>
        <dbReference type="PROSITE" id="PS50929"/>
    </source>
</evidence>
<dbReference type="CDD" id="cd03250">
    <property type="entry name" value="ABCC_MRP_domain1"/>
    <property type="match status" value="1"/>
</dbReference>
<feature type="transmembrane region" description="Helical" evidence="10">
    <location>
        <begin position="913"/>
        <end position="933"/>
    </location>
</feature>
<feature type="transmembrane region" description="Helical" evidence="10">
    <location>
        <begin position="313"/>
        <end position="334"/>
    </location>
</feature>
<feature type="transmembrane region" description="Helical" evidence="10">
    <location>
        <begin position="160"/>
        <end position="179"/>
    </location>
</feature>
<dbReference type="Proteomes" id="UP001465976">
    <property type="component" value="Unassembled WGS sequence"/>
</dbReference>
<dbReference type="CDD" id="cd18595">
    <property type="entry name" value="ABC_6TM_MRP1_2_3_6_D1_like"/>
    <property type="match status" value="1"/>
</dbReference>
<dbReference type="SUPFAM" id="SSF52540">
    <property type="entry name" value="P-loop containing nucleoside triphosphate hydrolases"/>
    <property type="match status" value="2"/>
</dbReference>
<dbReference type="PANTHER" id="PTHR24223">
    <property type="entry name" value="ATP-BINDING CASSETTE SUB-FAMILY C"/>
    <property type="match status" value="1"/>
</dbReference>
<evidence type="ECO:0000256" key="1">
    <source>
        <dbReference type="ARBA" id="ARBA00004128"/>
    </source>
</evidence>
<reference evidence="13 14" key="1">
    <citation type="submission" date="2024-02" db="EMBL/GenBank/DDBJ databases">
        <title>A draft genome for the cacao thread blight pathogen Marasmius crinis-equi.</title>
        <authorList>
            <person name="Cohen S.P."/>
            <person name="Baruah I.K."/>
            <person name="Amoako-Attah I."/>
            <person name="Bukari Y."/>
            <person name="Meinhardt L.W."/>
            <person name="Bailey B.A."/>
        </authorList>
    </citation>
    <scope>NUCLEOTIDE SEQUENCE [LARGE SCALE GENOMIC DNA]</scope>
    <source>
        <strain evidence="13 14">GH-76</strain>
    </source>
</reference>
<dbReference type="Gene3D" id="3.40.50.300">
    <property type="entry name" value="P-loop containing nucleotide triphosphate hydrolases"/>
    <property type="match status" value="2"/>
</dbReference>
<dbReference type="PROSITE" id="PS50893">
    <property type="entry name" value="ABC_TRANSPORTER_2"/>
    <property type="match status" value="2"/>
</dbReference>
<comment type="caution">
    <text evidence="13">The sequence shown here is derived from an EMBL/GenBank/DDBJ whole genome shotgun (WGS) entry which is preliminary data.</text>
</comment>
<evidence type="ECO:0008006" key="15">
    <source>
        <dbReference type="Google" id="ProtNLM"/>
    </source>
</evidence>
<evidence type="ECO:0000313" key="13">
    <source>
        <dbReference type="EMBL" id="KAL0574610.1"/>
    </source>
</evidence>
<evidence type="ECO:0000256" key="6">
    <source>
        <dbReference type="ARBA" id="ARBA00022840"/>
    </source>
</evidence>
<feature type="domain" description="ABC transmembrane type-1" evidence="12">
    <location>
        <begin position="913"/>
        <end position="1196"/>
    </location>
</feature>
<feature type="domain" description="ABC transporter" evidence="11">
    <location>
        <begin position="595"/>
        <end position="818"/>
    </location>
</feature>
<dbReference type="InterPro" id="IPR027417">
    <property type="entry name" value="P-loop_NTPase"/>
</dbReference>
<dbReference type="InterPro" id="IPR044726">
    <property type="entry name" value="ABCC_6TM_D2"/>
</dbReference>
<evidence type="ECO:0000256" key="8">
    <source>
        <dbReference type="ARBA" id="ARBA00023136"/>
    </source>
</evidence>
<feature type="transmembrane region" description="Helical" evidence="10">
    <location>
        <begin position="412"/>
        <end position="435"/>
    </location>
</feature>
<feature type="transmembrane region" description="Helical" evidence="10">
    <location>
        <begin position="97"/>
        <end position="117"/>
    </location>
</feature>
<dbReference type="SUPFAM" id="SSF90123">
    <property type="entry name" value="ABC transporter transmembrane region"/>
    <property type="match status" value="2"/>
</dbReference>
<keyword evidence="6" id="KW-0067">ATP-binding</keyword>
<evidence type="ECO:0000256" key="2">
    <source>
        <dbReference type="ARBA" id="ARBA00022448"/>
    </source>
</evidence>
<dbReference type="Gene3D" id="1.20.1560.10">
    <property type="entry name" value="ABC transporter type 1, transmembrane domain"/>
    <property type="match status" value="2"/>
</dbReference>
<keyword evidence="8 10" id="KW-0472">Membrane</keyword>
<comment type="subcellular location">
    <subcellularLocation>
        <location evidence="1">Vacuole membrane</location>
        <topology evidence="1">Multi-pass membrane protein</topology>
    </subcellularLocation>
</comment>
<accession>A0ABR3FGY8</accession>
<dbReference type="InterPro" id="IPR017871">
    <property type="entry name" value="ABC_transporter-like_CS"/>
</dbReference>
<dbReference type="InterPro" id="IPR056227">
    <property type="entry name" value="TMD0_ABC"/>
</dbReference>
<evidence type="ECO:0000256" key="7">
    <source>
        <dbReference type="ARBA" id="ARBA00022989"/>
    </source>
</evidence>
<name>A0ABR3FGY8_9AGAR</name>
<dbReference type="Pfam" id="PF00664">
    <property type="entry name" value="ABC_membrane"/>
    <property type="match status" value="2"/>
</dbReference>
<keyword evidence="14" id="KW-1185">Reference proteome</keyword>
<feature type="transmembrane region" description="Helical" evidence="10">
    <location>
        <begin position="953"/>
        <end position="980"/>
    </location>
</feature>
<evidence type="ECO:0000256" key="5">
    <source>
        <dbReference type="ARBA" id="ARBA00022741"/>
    </source>
</evidence>
<feature type="transmembrane region" description="Helical" evidence="10">
    <location>
        <begin position="1040"/>
        <end position="1065"/>
    </location>
</feature>
<feature type="transmembrane region" description="Helical" evidence="10">
    <location>
        <begin position="1143"/>
        <end position="1161"/>
    </location>
</feature>
<feature type="domain" description="ABC transporter" evidence="11">
    <location>
        <begin position="1233"/>
        <end position="1465"/>
    </location>
</feature>
<dbReference type="InterPro" id="IPR003593">
    <property type="entry name" value="AAA+_ATPase"/>
</dbReference>
<feature type="domain" description="ABC transmembrane type-1" evidence="12">
    <location>
        <begin position="266"/>
        <end position="556"/>
    </location>
</feature>
<dbReference type="PANTHER" id="PTHR24223:SF443">
    <property type="entry name" value="MULTIDRUG-RESISTANCE LIKE PROTEIN 1, ISOFORM I"/>
    <property type="match status" value="1"/>
</dbReference>
<evidence type="ECO:0000256" key="3">
    <source>
        <dbReference type="ARBA" id="ARBA00022692"/>
    </source>
</evidence>
<proteinExistence type="predicted"/>
<dbReference type="InterPro" id="IPR003439">
    <property type="entry name" value="ABC_transporter-like_ATP-bd"/>
</dbReference>
<feature type="transmembrane region" description="Helical" evidence="10">
    <location>
        <begin position="71"/>
        <end position="91"/>
    </location>
</feature>
<evidence type="ECO:0000313" key="14">
    <source>
        <dbReference type="Proteomes" id="UP001465976"/>
    </source>
</evidence>
<dbReference type="InterPro" id="IPR036640">
    <property type="entry name" value="ABC1_TM_sf"/>
</dbReference>
<feature type="transmembrane region" description="Helical" evidence="10">
    <location>
        <begin position="1089"/>
        <end position="1112"/>
    </location>
</feature>
<evidence type="ECO:0000256" key="9">
    <source>
        <dbReference type="SAM" id="MobiDB-lite"/>
    </source>
</evidence>
<dbReference type="CDD" id="cd18580">
    <property type="entry name" value="ABC_6TM_ABCC_D2"/>
    <property type="match status" value="1"/>
</dbReference>
<feature type="transmembrane region" description="Helical" evidence="10">
    <location>
        <begin position="252"/>
        <end position="273"/>
    </location>
</feature>
<dbReference type="CDD" id="cd03244">
    <property type="entry name" value="ABCC_MRP_domain2"/>
    <property type="match status" value="1"/>
</dbReference>
<dbReference type="InterPro" id="IPR050173">
    <property type="entry name" value="ABC_transporter_C-like"/>
</dbReference>
<dbReference type="PROSITE" id="PS00211">
    <property type="entry name" value="ABC_TRANSPORTER_1"/>
    <property type="match status" value="2"/>
</dbReference>
<sequence length="1476" mass="162957">MALNVCKDAEGWKTVSLLRSFDLTPCFEEGILLSGLNVLVLVAAAYRSFTVGHGEALERGNKSRWVLRGKIALLVLAFLASIANIFSVVYLKKRVPVIQSYILEPLSLLAILSLTYVNHTRTRRSSTILLVYWPLYIIALGIWTRTAVSNGWHHFHLPLGLKWATGGLGILSFALELIGPEFDLKPKDMTHQEHPTLTANIFSIWSFGWMTPLMKRGATQYITEEDIPDISPEDECAKLEQRLQEALQKHSLWRALFVAYGAQYGFAAFLKFIQDALAFAQPQLLRMLLVYISRYQSVRSLGVEERPSPLEGFTIAALMFVASMSQTVILNQYFQRAFTTGMRVRAGLVSVIYNKALVLSNDEMGRATGDIVNLMSVDATRLQDFCQFGLIAISGPFQITLAFVSLYNLLGWPAFVGVAIMVLSVPLNTIMARVLKRMQKEQMANRDKRTRLMSELLNNIKSIKLYAWEFTFMRKILQVRNEQELVMLKKIGLVTSGNSMLWTGIPLLVAFSSFAVAAVTSEEPLTSDVIFPAITLFLLLQFPLAMFAQVTSNVIESVVSLQRISQFLNAEELQLDARKVEEKPQLKEGDEVLSVKGGEFSWSKNVVNPTLEGIDLTVRKGELVGVLGRVGSGKSSLLSAILGDMNRIEGEVKIHGNISYASQNSWILSATVRQNILFFHEYDETFYNLVIEACALGPDLALLPNGDATEVGEKGITLSGGQRARIALARAVYARADLVLLDDCLAAVDSHVARHIFDRVIGPKGILSTKARILVTNSVSFVSQFDNLLFVRRGIILERGNYASLMANTESEFAKLVRGHGTGSGTSTPLPRYTSGSATPVEPEIVDENSLEASLLSEKIRRRGSFGKAATASPEPVRQAGPVGLSQEHKEQGTVKWRVYGEYIKAASKTASFLFLFSSLLSQVVSVLANLVLRSWGEHNLEEGSNAGMFRYLLLYGVCSLSSVLLSGGAAIVIWVFCAIKSARRLHDMMLDALVRASLGYFEITPTGRILNLFTRDVYVVDQVLPRMFSNTVRTMASTLLILVVIGSTFPAFLISVIPLSWFYLRVMRYYLSTSRELKRLDSVSRSPIFAWFGESLSGVATIRAFGMQGLFKTSNHHRVDRNQICYLASVSVNRWLSLRLEMVGAFVIFVVICLAMAQLMTTGVDAGLVGLVLSYAINATSSLNWVVRSASEVEQNMVAVERILHQIDVPSEAPLESPESKPTEAWPSRGEIIFDNYSTKYRPELDLVLRNLSFTIKGGERIGICGRTGAGKSSIVQSIFRIIEPVEGTILIDGVDITRLGLHDLRSSCSTVPQHPELYEGTIRENVDPVGQYSDAEIWAALEQAHLKEFVSSVGGLETAVREGGSSLSAGQRQLLCFARAIIKKAKILILDEATSAVDLETDNAIQSIIRSLTNVTVITIAHRLNTVVDYDRILVMDAGRIAELDTPQALLENKNSIFYSLASEAGLTGSSSPQ</sequence>
<keyword evidence="7 10" id="KW-1133">Transmembrane helix</keyword>
<keyword evidence="2" id="KW-0813">Transport</keyword>
<evidence type="ECO:0000259" key="11">
    <source>
        <dbReference type="PROSITE" id="PS50893"/>
    </source>
</evidence>
<evidence type="ECO:0000256" key="4">
    <source>
        <dbReference type="ARBA" id="ARBA00022737"/>
    </source>
</evidence>
<dbReference type="EMBL" id="JBAHYK010000382">
    <property type="protein sequence ID" value="KAL0574610.1"/>
    <property type="molecule type" value="Genomic_DNA"/>
</dbReference>
<dbReference type="Pfam" id="PF24357">
    <property type="entry name" value="TMD0_ABC"/>
    <property type="match status" value="1"/>
</dbReference>
<feature type="compositionally biased region" description="Polar residues" evidence="9">
    <location>
        <begin position="825"/>
        <end position="838"/>
    </location>
</feature>
<gene>
    <name evidence="13" type="ORF">V5O48_007360</name>
</gene>
<keyword evidence="3 10" id="KW-0812">Transmembrane</keyword>
<protein>
    <recommendedName>
        <fullName evidence="15">Metal resistance protein YCF1</fullName>
    </recommendedName>
</protein>
<dbReference type="PROSITE" id="PS50929">
    <property type="entry name" value="ABC_TM1F"/>
    <property type="match status" value="2"/>
</dbReference>